<evidence type="ECO:0000313" key="2">
    <source>
        <dbReference type="EMBL" id="PQM50470.1"/>
    </source>
</evidence>
<dbReference type="InterPro" id="IPR029052">
    <property type="entry name" value="Metallo-depent_PP-like"/>
</dbReference>
<evidence type="ECO:0000313" key="3">
    <source>
        <dbReference type="Proteomes" id="UP000237911"/>
    </source>
</evidence>
<dbReference type="NCBIfam" id="TIGR03767">
    <property type="entry name" value="P_acnes_RR"/>
    <property type="match status" value="1"/>
</dbReference>
<proteinExistence type="predicted"/>
<organism evidence="2 3">
    <name type="scientific">Mycolicibacter virginiensis</name>
    <dbReference type="NCBI Taxonomy" id="1795032"/>
    <lineage>
        <taxon>Bacteria</taxon>
        <taxon>Bacillati</taxon>
        <taxon>Actinomycetota</taxon>
        <taxon>Actinomycetes</taxon>
        <taxon>Mycobacteriales</taxon>
        <taxon>Mycobacteriaceae</taxon>
        <taxon>Mycolicibacter</taxon>
    </lineage>
</organism>
<dbReference type="InterPro" id="IPR051918">
    <property type="entry name" value="STPP_CPPED1"/>
</dbReference>
<feature type="signal peptide" evidence="1">
    <location>
        <begin position="1"/>
        <end position="30"/>
    </location>
</feature>
<keyword evidence="1" id="KW-0732">Signal</keyword>
<dbReference type="RefSeq" id="WP_105295695.1">
    <property type="nucleotide sequence ID" value="NZ_CP092430.2"/>
</dbReference>
<feature type="chain" id="PRO_5040786997" evidence="1">
    <location>
        <begin position="31"/>
        <end position="554"/>
    </location>
</feature>
<reference evidence="2 3" key="1">
    <citation type="submission" date="2018-02" db="EMBL/GenBank/DDBJ databases">
        <title>Draft genome sequence of Mycobacterium virginiense isolated from mud of a swine farm in Japan.</title>
        <authorList>
            <person name="Ohya K."/>
        </authorList>
    </citation>
    <scope>NUCLEOTIDE SEQUENCE [LARGE SCALE GENOMIC DNA]</scope>
    <source>
        <strain evidence="2 3">GF75</strain>
    </source>
</reference>
<dbReference type="PANTHER" id="PTHR43143:SF1">
    <property type="entry name" value="SERINE_THREONINE-PROTEIN PHOSPHATASE CPPED1"/>
    <property type="match status" value="1"/>
</dbReference>
<dbReference type="InterPro" id="IPR022506">
    <property type="entry name" value="Metallophosphoesterase_PPA1498"/>
</dbReference>
<dbReference type="EMBL" id="PUEV01000104">
    <property type="protein sequence ID" value="PQM50470.1"/>
    <property type="molecule type" value="Genomic_DNA"/>
</dbReference>
<evidence type="ECO:0000256" key="1">
    <source>
        <dbReference type="SAM" id="SignalP"/>
    </source>
</evidence>
<dbReference type="Gene3D" id="3.60.21.10">
    <property type="match status" value="1"/>
</dbReference>
<name>A0A9X7NX18_9MYCO</name>
<dbReference type="SUPFAM" id="SSF56300">
    <property type="entry name" value="Metallo-dependent phosphatases"/>
    <property type="match status" value="1"/>
</dbReference>
<sequence length="554" mass="59683">MSLSRRSFLQAGLAVAAGAAAGLGSRLAHAEPAALLASNPTGTTLDVVSTPGMAQAGGYRPLVAGSGWPLYIRQELATAGPAREMARTALTAFVQVTDLHLTDAQSPARFEFVHPFVSSAYRPHETLTTQGAVSLVKQLNALPGGPFTGRPFDCLVSTGDNTDNKELIELDWFLTVMSGGSIIPNTGAPDRYEGVQAHGSSDYWLAESPYWDSYKGKGFQQIPGFLSAAISAHVSPGLRMPWYSVVGNHDEQLLGTVPNGLLDWMYTSPIKFDLPHSDPSAIAIAKALCADPSQLVPILLQLKSGGPFLPATVDQRRMPFTLSQYVRRHFEPAITGPGPVGHGFTDPDGPTWYTFQVAPGVLGVAMNTTNDLGLSAGSINESQLRFVLEQIDAHRDQLVILFSHHTSRTMNVGLPDPNHPGEKLYTGASLVAALLERPNVIAWVNGHTHTNEMIPHKGPTPKQSFWEINTASHIDYPQLARIIEVTDNHDGTLSLFTPLVEAQAPFTADPSDLSPAGLASLYRELSYNDLHRKDARLGAVADRNCELLLAHPLH</sequence>
<keyword evidence="3" id="KW-1185">Reference proteome</keyword>
<protein>
    <submittedName>
        <fullName evidence="2">TIGR03767 family metallophosphoesterase</fullName>
    </submittedName>
</protein>
<dbReference type="AlphaFoldDB" id="A0A9X7NX18"/>
<dbReference type="Proteomes" id="UP000237911">
    <property type="component" value="Unassembled WGS sequence"/>
</dbReference>
<dbReference type="PANTHER" id="PTHR43143">
    <property type="entry name" value="METALLOPHOSPHOESTERASE, CALCINEURIN SUPERFAMILY"/>
    <property type="match status" value="1"/>
</dbReference>
<comment type="caution">
    <text evidence="2">The sequence shown here is derived from an EMBL/GenBank/DDBJ whole genome shotgun (WGS) entry which is preliminary data.</text>
</comment>
<accession>A0A9X7NX18</accession>
<dbReference type="InterPro" id="IPR006311">
    <property type="entry name" value="TAT_signal"/>
</dbReference>
<dbReference type="PROSITE" id="PS51318">
    <property type="entry name" value="TAT"/>
    <property type="match status" value="1"/>
</dbReference>
<gene>
    <name evidence="2" type="ORF">C5U48_20310</name>
</gene>